<evidence type="ECO:0008006" key="3">
    <source>
        <dbReference type="Google" id="ProtNLM"/>
    </source>
</evidence>
<proteinExistence type="predicted"/>
<dbReference type="Proteomes" id="UP000231579">
    <property type="component" value="Unassembled WGS sequence"/>
</dbReference>
<name>A0A2M8L6D7_9BACT</name>
<comment type="caution">
    <text evidence="1">The sequence shown here is derived from an EMBL/GenBank/DDBJ whole genome shotgun (WGS) entry which is preliminary data.</text>
</comment>
<evidence type="ECO:0000313" key="1">
    <source>
        <dbReference type="EMBL" id="PJE69814.1"/>
    </source>
</evidence>
<protein>
    <recommendedName>
        <fullName evidence="3">DUF4258 domain-containing protein</fullName>
    </recommendedName>
</protein>
<organism evidence="1 2">
    <name type="scientific">Candidatus Shapirobacteria bacterium CG10_big_fil_rev_8_21_14_0_10_48_15</name>
    <dbReference type="NCBI Taxonomy" id="1974484"/>
    <lineage>
        <taxon>Bacteria</taxon>
        <taxon>Candidatus Shapironibacteriota</taxon>
    </lineage>
</organism>
<dbReference type="EMBL" id="PFEM01000039">
    <property type="protein sequence ID" value="PJE69814.1"/>
    <property type="molecule type" value="Genomic_DNA"/>
</dbReference>
<gene>
    <name evidence="1" type="ORF">COU97_02975</name>
</gene>
<accession>A0A2M8L6D7</accession>
<dbReference type="AlphaFoldDB" id="A0A2M8L6D7"/>
<sequence length="116" mass="13391">MKTRYLKLIFTHHAINRLYNRGLSQADVWEVFQHPDGQKPGIVLGSIKFYKNYGSQRLEVVAKKNERGEWVVLSCWSRQPGPGQSARQQSSATLGNNFLERLIMRGLNKMGRLFKN</sequence>
<evidence type="ECO:0000313" key="2">
    <source>
        <dbReference type="Proteomes" id="UP000231579"/>
    </source>
</evidence>
<reference evidence="2" key="1">
    <citation type="submission" date="2017-09" db="EMBL/GenBank/DDBJ databases">
        <title>Depth-based differentiation of microbial function through sediment-hosted aquifers and enrichment of novel symbionts in the deep terrestrial subsurface.</title>
        <authorList>
            <person name="Probst A.J."/>
            <person name="Ladd B."/>
            <person name="Jarett J.K."/>
            <person name="Geller-Mcgrath D.E."/>
            <person name="Sieber C.M.K."/>
            <person name="Emerson J.B."/>
            <person name="Anantharaman K."/>
            <person name="Thomas B.C."/>
            <person name="Malmstrom R."/>
            <person name="Stieglmeier M."/>
            <person name="Klingl A."/>
            <person name="Woyke T."/>
            <person name="Ryan C.M."/>
            <person name="Banfield J.F."/>
        </authorList>
    </citation>
    <scope>NUCLEOTIDE SEQUENCE [LARGE SCALE GENOMIC DNA]</scope>
</reference>